<dbReference type="PANTHER" id="PTHR37694">
    <property type="entry name" value="SLR8022 PROTEIN"/>
    <property type="match status" value="1"/>
</dbReference>
<name>A0A7W3N1W1_9ACTN</name>
<dbReference type="GO" id="GO:0051213">
    <property type="term" value="F:dioxygenase activity"/>
    <property type="evidence" value="ECO:0007669"/>
    <property type="project" value="UniProtKB-KW"/>
</dbReference>
<dbReference type="InterPro" id="IPR013096">
    <property type="entry name" value="Cupin_2"/>
</dbReference>
<accession>A0A7W3N1W1</accession>
<evidence type="ECO:0000313" key="2">
    <source>
        <dbReference type="EMBL" id="MBA9005973.1"/>
    </source>
</evidence>
<dbReference type="InterPro" id="IPR014710">
    <property type="entry name" value="RmlC-like_jellyroll"/>
</dbReference>
<dbReference type="RefSeq" id="WP_182707022.1">
    <property type="nucleotide sequence ID" value="NZ_JACJII010000001.1"/>
</dbReference>
<keyword evidence="2" id="KW-0223">Dioxygenase</keyword>
<proteinExistence type="predicted"/>
<dbReference type="AlphaFoldDB" id="A0A7W3N1W1"/>
<dbReference type="Gene3D" id="2.60.120.10">
    <property type="entry name" value="Jelly Rolls"/>
    <property type="match status" value="1"/>
</dbReference>
<reference evidence="2 3" key="1">
    <citation type="submission" date="2020-08" db="EMBL/GenBank/DDBJ databases">
        <title>Sequencing the genomes of 1000 actinobacteria strains.</title>
        <authorList>
            <person name="Klenk H.-P."/>
        </authorList>
    </citation>
    <scope>NUCLEOTIDE SEQUENCE [LARGE SCALE GENOMIC DNA]</scope>
    <source>
        <strain evidence="2 3">DSM 45823</strain>
    </source>
</reference>
<dbReference type="PANTHER" id="PTHR37694:SF1">
    <property type="entry name" value="SLR8022 PROTEIN"/>
    <property type="match status" value="1"/>
</dbReference>
<sequence length="143" mass="15069">MTRQTSSDLSIINLRAATLAVAEQGVPVHGADALGLALHTNGHLGADLLKVPPHARFPIHVHPGDHLLLCLEGEGTISIDERTYQVRPGDIYMVPGQVPHAVGAGEAGHTLLAIGAPHKPVDSPERMSFTDWAGTVSDLPLFA</sequence>
<protein>
    <submittedName>
        <fullName evidence="2">Quercetin dioxygenase-like cupin family protein</fullName>
    </submittedName>
</protein>
<dbReference type="InterPro" id="IPR011051">
    <property type="entry name" value="RmlC_Cupin_sf"/>
</dbReference>
<comment type="caution">
    <text evidence="2">The sequence shown here is derived from an EMBL/GenBank/DDBJ whole genome shotgun (WGS) entry which is preliminary data.</text>
</comment>
<feature type="domain" description="Cupin type-1" evidence="1">
    <location>
        <begin position="12"/>
        <end position="127"/>
    </location>
</feature>
<evidence type="ECO:0000313" key="3">
    <source>
        <dbReference type="Proteomes" id="UP000539313"/>
    </source>
</evidence>
<dbReference type="SUPFAM" id="SSF51182">
    <property type="entry name" value="RmlC-like cupins"/>
    <property type="match status" value="1"/>
</dbReference>
<dbReference type="Pfam" id="PF07883">
    <property type="entry name" value="Cupin_2"/>
    <property type="match status" value="1"/>
</dbReference>
<dbReference type="SMART" id="SM00835">
    <property type="entry name" value="Cupin_1"/>
    <property type="match status" value="1"/>
</dbReference>
<gene>
    <name evidence="2" type="ORF">HNR21_004855</name>
</gene>
<keyword evidence="3" id="KW-1185">Reference proteome</keyword>
<organism evidence="2 3">
    <name type="scientific">Thermomonospora cellulosilytica</name>
    <dbReference type="NCBI Taxonomy" id="1411118"/>
    <lineage>
        <taxon>Bacteria</taxon>
        <taxon>Bacillati</taxon>
        <taxon>Actinomycetota</taxon>
        <taxon>Actinomycetes</taxon>
        <taxon>Streptosporangiales</taxon>
        <taxon>Thermomonosporaceae</taxon>
        <taxon>Thermomonospora</taxon>
    </lineage>
</organism>
<dbReference type="EMBL" id="JACJII010000001">
    <property type="protein sequence ID" value="MBA9005973.1"/>
    <property type="molecule type" value="Genomic_DNA"/>
</dbReference>
<dbReference type="Proteomes" id="UP000539313">
    <property type="component" value="Unassembled WGS sequence"/>
</dbReference>
<dbReference type="InterPro" id="IPR006045">
    <property type="entry name" value="Cupin_1"/>
</dbReference>
<evidence type="ECO:0000259" key="1">
    <source>
        <dbReference type="SMART" id="SM00835"/>
    </source>
</evidence>
<keyword evidence="2" id="KW-0560">Oxidoreductase</keyword>